<dbReference type="InterPro" id="IPR012944">
    <property type="entry name" value="SusD_RagB_dom"/>
</dbReference>
<evidence type="ECO:0000256" key="5">
    <source>
        <dbReference type="ARBA" id="ARBA00023237"/>
    </source>
</evidence>
<feature type="domain" description="SusD-like N-terminal" evidence="7">
    <location>
        <begin position="24"/>
        <end position="223"/>
    </location>
</feature>
<dbReference type="InterPro" id="IPR011990">
    <property type="entry name" value="TPR-like_helical_dom_sf"/>
</dbReference>
<accession>A0A415NBA2</accession>
<dbReference type="Gene3D" id="1.25.40.390">
    <property type="match status" value="1"/>
</dbReference>
<dbReference type="AlphaFoldDB" id="A0A415NBA2"/>
<keyword evidence="4" id="KW-0472">Membrane</keyword>
<reference evidence="8 9" key="1">
    <citation type="submission" date="2018-08" db="EMBL/GenBank/DDBJ databases">
        <title>A genome reference for cultivated species of the human gut microbiota.</title>
        <authorList>
            <person name="Zou Y."/>
            <person name="Xue W."/>
            <person name="Luo G."/>
        </authorList>
    </citation>
    <scope>NUCLEOTIDE SEQUENCE [LARGE SCALE GENOMIC DNA]</scope>
    <source>
        <strain evidence="8 9">AF36-16BH</strain>
    </source>
</reference>
<gene>
    <name evidence="8" type="ORF">DWZ95_07915</name>
</gene>
<organism evidence="8 9">
    <name type="scientific">Bacteroides intestinalis</name>
    <dbReference type="NCBI Taxonomy" id="329854"/>
    <lineage>
        <taxon>Bacteria</taxon>
        <taxon>Pseudomonadati</taxon>
        <taxon>Bacteroidota</taxon>
        <taxon>Bacteroidia</taxon>
        <taxon>Bacteroidales</taxon>
        <taxon>Bacteroidaceae</taxon>
        <taxon>Bacteroides</taxon>
    </lineage>
</organism>
<proteinExistence type="inferred from homology"/>
<evidence type="ECO:0000313" key="8">
    <source>
        <dbReference type="EMBL" id="RHL94104.1"/>
    </source>
</evidence>
<dbReference type="PROSITE" id="PS51257">
    <property type="entry name" value="PROKAR_LIPOPROTEIN"/>
    <property type="match status" value="1"/>
</dbReference>
<evidence type="ECO:0000256" key="3">
    <source>
        <dbReference type="ARBA" id="ARBA00022729"/>
    </source>
</evidence>
<dbReference type="EMBL" id="QRPE01000006">
    <property type="protein sequence ID" value="RHL94104.1"/>
    <property type="molecule type" value="Genomic_DNA"/>
</dbReference>
<dbReference type="Pfam" id="PF07980">
    <property type="entry name" value="SusD_RagB"/>
    <property type="match status" value="1"/>
</dbReference>
<dbReference type="Proteomes" id="UP000285013">
    <property type="component" value="Unassembled WGS sequence"/>
</dbReference>
<comment type="caution">
    <text evidence="8">The sequence shown here is derived from an EMBL/GenBank/DDBJ whole genome shotgun (WGS) entry which is preliminary data.</text>
</comment>
<sequence length="556" mass="63658">MRNHFIKEIGLSIVLMGVTMSCNDFLDKQPLSSIADTNFWKNENDAKLALVGCYRVQPSWQNHDFQTSSGLLYLDFAGGNGTDKEGSTFSMAGTSTNSSNWPLSEYWMNAYAQIAQYNTFLDNIENCPMDGQKKKVWAAEVQVLRAYSFFNLAFYFQNVPMPLTSLTVEEANTISQTSQADIYNQIEKELKEVIEILPLKQSNEDYGRVTKGVAKVLLSRVYLAKNDYVNASSILQSIIADGVYELDKSEGRDSYEKLFQIGGEYSSEIIFFTQRAKDLYVTAWLQYLYPECYGGWHQYSVYNELVREYFCVDGKSIEDSPLYNEEDPYVNRDIRLYASVFMPPLGTFEGQTYNGVTYDCFNGANTNDSYNRYTRFNGYCPKKGFDPSVLNSNLLQSYEYTPIFRYAEVLLSYLEAVNEASPSSVTQALLDLTINDVRDRVGLPPYSMVDLSSQDIVREAVRKERRVELAFEGLRYFDILRWGTASELLNHTFTGVKLSDNPDDRNYRGAGSTASAVDENLYYQFEKREWAPYNRYFPIPQGDMNINKNLIQNDGY</sequence>
<evidence type="ECO:0000259" key="6">
    <source>
        <dbReference type="Pfam" id="PF07980"/>
    </source>
</evidence>
<comment type="subcellular location">
    <subcellularLocation>
        <location evidence="1">Cell outer membrane</location>
    </subcellularLocation>
</comment>
<dbReference type="SUPFAM" id="SSF48452">
    <property type="entry name" value="TPR-like"/>
    <property type="match status" value="1"/>
</dbReference>
<protein>
    <submittedName>
        <fullName evidence="8">RagB/SusD family nutrient uptake outer membrane protein</fullName>
    </submittedName>
</protein>
<comment type="similarity">
    <text evidence="2">Belongs to the SusD family.</text>
</comment>
<name>A0A415NBA2_9BACE</name>
<keyword evidence="5" id="KW-0998">Cell outer membrane</keyword>
<evidence type="ECO:0000259" key="7">
    <source>
        <dbReference type="Pfam" id="PF14322"/>
    </source>
</evidence>
<dbReference type="GO" id="GO:0009279">
    <property type="term" value="C:cell outer membrane"/>
    <property type="evidence" value="ECO:0007669"/>
    <property type="project" value="UniProtKB-SubCell"/>
</dbReference>
<dbReference type="InterPro" id="IPR033985">
    <property type="entry name" value="SusD-like_N"/>
</dbReference>
<evidence type="ECO:0000256" key="2">
    <source>
        <dbReference type="ARBA" id="ARBA00006275"/>
    </source>
</evidence>
<dbReference type="Pfam" id="PF14322">
    <property type="entry name" value="SusD-like_3"/>
    <property type="match status" value="1"/>
</dbReference>
<evidence type="ECO:0000256" key="1">
    <source>
        <dbReference type="ARBA" id="ARBA00004442"/>
    </source>
</evidence>
<evidence type="ECO:0000256" key="4">
    <source>
        <dbReference type="ARBA" id="ARBA00023136"/>
    </source>
</evidence>
<evidence type="ECO:0000313" key="9">
    <source>
        <dbReference type="Proteomes" id="UP000285013"/>
    </source>
</evidence>
<feature type="domain" description="RagB/SusD" evidence="6">
    <location>
        <begin position="287"/>
        <end position="556"/>
    </location>
</feature>
<dbReference type="RefSeq" id="WP_117693407.1">
    <property type="nucleotide sequence ID" value="NZ_JAQDGM010000030.1"/>
</dbReference>
<keyword evidence="3" id="KW-0732">Signal</keyword>